<comment type="caution">
    <text evidence="2">The sequence shown here is derived from an EMBL/GenBank/DDBJ whole genome shotgun (WGS) entry which is preliminary data.</text>
</comment>
<proteinExistence type="predicted"/>
<name>X1ABD0_9ZZZZ</name>
<protein>
    <submittedName>
        <fullName evidence="2">Uncharacterized protein</fullName>
    </submittedName>
</protein>
<keyword evidence="1" id="KW-0812">Transmembrane</keyword>
<organism evidence="2">
    <name type="scientific">marine sediment metagenome</name>
    <dbReference type="NCBI Taxonomy" id="412755"/>
    <lineage>
        <taxon>unclassified sequences</taxon>
        <taxon>metagenomes</taxon>
        <taxon>ecological metagenomes</taxon>
    </lineage>
</organism>
<dbReference type="AlphaFoldDB" id="X1ABD0"/>
<reference evidence="2" key="1">
    <citation type="journal article" date="2014" name="Front. Microbiol.">
        <title>High frequency of phylogenetically diverse reductive dehalogenase-homologous genes in deep subseafloor sedimentary metagenomes.</title>
        <authorList>
            <person name="Kawai M."/>
            <person name="Futagami T."/>
            <person name="Toyoda A."/>
            <person name="Takaki Y."/>
            <person name="Nishi S."/>
            <person name="Hori S."/>
            <person name="Arai W."/>
            <person name="Tsubouchi T."/>
            <person name="Morono Y."/>
            <person name="Uchiyama I."/>
            <person name="Ito T."/>
            <person name="Fujiyama A."/>
            <person name="Inagaki F."/>
            <person name="Takami H."/>
        </authorList>
    </citation>
    <scope>NUCLEOTIDE SEQUENCE</scope>
    <source>
        <strain evidence="2">Expedition CK06-06</strain>
    </source>
</reference>
<dbReference type="EMBL" id="BART01004826">
    <property type="protein sequence ID" value="GAG57426.1"/>
    <property type="molecule type" value="Genomic_DNA"/>
</dbReference>
<keyword evidence="1" id="KW-1133">Transmembrane helix</keyword>
<keyword evidence="1" id="KW-0472">Membrane</keyword>
<accession>X1ABD0</accession>
<gene>
    <name evidence="2" type="ORF">S01H4_11740</name>
</gene>
<evidence type="ECO:0000313" key="2">
    <source>
        <dbReference type="EMBL" id="GAG57426.1"/>
    </source>
</evidence>
<sequence>MVKNKMENKSESLWDYLNTSQGTHKEMRVAYGSDGHSFNDPVESVSVSNKTPLEKIIRTGIVIGIIVGGGLYIRSCIQDQKKTMQFIY</sequence>
<evidence type="ECO:0000256" key="1">
    <source>
        <dbReference type="SAM" id="Phobius"/>
    </source>
</evidence>
<feature type="transmembrane region" description="Helical" evidence="1">
    <location>
        <begin position="56"/>
        <end position="73"/>
    </location>
</feature>